<dbReference type="SUPFAM" id="SSF54695">
    <property type="entry name" value="POZ domain"/>
    <property type="match status" value="1"/>
</dbReference>
<dbReference type="OrthoDB" id="2753603at2759"/>
<dbReference type="Pfam" id="PF00651">
    <property type="entry name" value="BTB"/>
    <property type="match status" value="1"/>
</dbReference>
<evidence type="ECO:0000259" key="2">
    <source>
        <dbReference type="SMART" id="SM00225"/>
    </source>
</evidence>
<gene>
    <name evidence="3" type="ORF">GSI_12654</name>
</gene>
<dbReference type="SMART" id="SM00225">
    <property type="entry name" value="BTB"/>
    <property type="match status" value="1"/>
</dbReference>
<comment type="caution">
    <text evidence="3">The sequence shown here is derived from an EMBL/GenBank/DDBJ whole genome shotgun (WGS) entry which is preliminary data.</text>
</comment>
<keyword evidence="4" id="KW-1185">Reference proteome</keyword>
<evidence type="ECO:0000256" key="1">
    <source>
        <dbReference type="SAM" id="MobiDB-lite"/>
    </source>
</evidence>
<dbReference type="EMBL" id="AYKW01000056">
    <property type="protein sequence ID" value="PIL24768.1"/>
    <property type="molecule type" value="Genomic_DNA"/>
</dbReference>
<organism evidence="3 4">
    <name type="scientific">Ganoderma sinense ZZ0214-1</name>
    <dbReference type="NCBI Taxonomy" id="1077348"/>
    <lineage>
        <taxon>Eukaryota</taxon>
        <taxon>Fungi</taxon>
        <taxon>Dikarya</taxon>
        <taxon>Basidiomycota</taxon>
        <taxon>Agaricomycotina</taxon>
        <taxon>Agaricomycetes</taxon>
        <taxon>Polyporales</taxon>
        <taxon>Polyporaceae</taxon>
        <taxon>Ganoderma</taxon>
    </lineage>
</organism>
<evidence type="ECO:0000313" key="4">
    <source>
        <dbReference type="Proteomes" id="UP000230002"/>
    </source>
</evidence>
<feature type="domain" description="BTB" evidence="2">
    <location>
        <begin position="75"/>
        <end position="190"/>
    </location>
</feature>
<dbReference type="Proteomes" id="UP000230002">
    <property type="component" value="Unassembled WGS sequence"/>
</dbReference>
<name>A0A2G8RTV5_9APHY</name>
<evidence type="ECO:0000313" key="3">
    <source>
        <dbReference type="EMBL" id="PIL24768.1"/>
    </source>
</evidence>
<feature type="compositionally biased region" description="Basic and acidic residues" evidence="1">
    <location>
        <begin position="45"/>
        <end position="55"/>
    </location>
</feature>
<proteinExistence type="predicted"/>
<dbReference type="InterPro" id="IPR000210">
    <property type="entry name" value="BTB/POZ_dom"/>
</dbReference>
<reference evidence="3 4" key="1">
    <citation type="journal article" date="2015" name="Sci. Rep.">
        <title>Chromosome-level genome map provides insights into diverse defense mechanisms in the medicinal fungus Ganoderma sinense.</title>
        <authorList>
            <person name="Zhu Y."/>
            <person name="Xu J."/>
            <person name="Sun C."/>
            <person name="Zhou S."/>
            <person name="Xu H."/>
            <person name="Nelson D.R."/>
            <person name="Qian J."/>
            <person name="Song J."/>
            <person name="Luo H."/>
            <person name="Xiang L."/>
            <person name="Li Y."/>
            <person name="Xu Z."/>
            <person name="Ji A."/>
            <person name="Wang L."/>
            <person name="Lu S."/>
            <person name="Hayward A."/>
            <person name="Sun W."/>
            <person name="Li X."/>
            <person name="Schwartz D.C."/>
            <person name="Wang Y."/>
            <person name="Chen S."/>
        </authorList>
    </citation>
    <scope>NUCLEOTIDE SEQUENCE [LARGE SCALE GENOMIC DNA]</scope>
    <source>
        <strain evidence="3 4">ZZ0214-1</strain>
    </source>
</reference>
<feature type="region of interest" description="Disordered" evidence="1">
    <location>
        <begin position="44"/>
        <end position="68"/>
    </location>
</feature>
<dbReference type="STRING" id="1077348.A0A2G8RTV5"/>
<dbReference type="AlphaFoldDB" id="A0A2G8RTV5"/>
<protein>
    <recommendedName>
        <fullName evidence="2">BTB domain-containing protein</fullName>
    </recommendedName>
</protein>
<accession>A0A2G8RTV5</accession>
<dbReference type="Gene3D" id="3.30.710.10">
    <property type="entry name" value="Potassium Channel Kv1.1, Chain A"/>
    <property type="match status" value="1"/>
</dbReference>
<dbReference type="InterPro" id="IPR011333">
    <property type="entry name" value="SKP1/BTB/POZ_sf"/>
</dbReference>
<sequence>MPENLLCIEPTNQSEPKSRLLVCWNQAPATTTRLCCVVRNGSHNGADRASSKPEADSSQIPSSVEAGPPFNKASADLIIRTADDVNFHVWKCVLEEVSPFFADMFALGGQQPKATSSCEVENGGDQRTPPPCIDVSESSVVLRRLLLTIYPPSNFTFTSLDELKPVIGAAHKYQMDPVIDILRQVLVRDFAKVEPLRVFSIATLYDLPLAQEAAARCFLGLSATDAAEAYVDELRDIDAKAYHQLLACRRQCVADVAKIFEALSWFPDGVWVFTNNMNCNCGYESFASTFQGPDGTGVQRTIKRWFFAHFQRVAAALLDKPCPEALDSNLTLCDQTFKDATNCSTCRGMVHDHMRSFMKSLRGQVEERVSKITTTTFCPS</sequence>